<accession>A0A8J4TAS7</accession>
<sequence>MSDVHSFSSILLNAWDDFHCVSAIFATESNLNRLQSVDIAAEWRIDAVVKSVIRYLLPADWSLRHNAGCVAAFCFLKVTLSIPLELVTPSSLSFQELSLSQLFRRVDEMLNARDEVDCANCLVLPPVAHAFGLLSELLHGSSRRQLVDRILEFLHSYWKPFGSLLIKICSNVIIKQSGLPTDEQEVLLYELLLLWKRALQTYVSLEETHPLWHDLSAFSLLADALQLCLVDYAHQAALLNVSNNSDVDLLHPSIAHLLIRSLRSLRKFVNVADWLCSLQTTLDTVVLRLICACGESANGADNTQSSLGPIASSIARSVAKMNDEAELQVDLLKPDPCISLRLIILTALELAVRLDLSEPALFDLLRSLHSLVFEARNAHCTRPVYECLIVTLLAGDDAHLFHGLTLWLQLENCLLARSRFQCAHHARTKWSRIEYSLSNWTVHFFACVNYSELDSSYARNSIFGCSPVQLIL</sequence>
<protein>
    <submittedName>
        <fullName evidence="1">Uncharacterized protein</fullName>
    </submittedName>
</protein>
<proteinExistence type="predicted"/>
<dbReference type="AlphaFoldDB" id="A0A8J4TAS7"/>
<reference evidence="1" key="1">
    <citation type="submission" date="2019-05" db="EMBL/GenBank/DDBJ databases">
        <title>Annotation for the trematode Paragonimus heterotremus.</title>
        <authorList>
            <person name="Choi Y.-J."/>
        </authorList>
    </citation>
    <scope>NUCLEOTIDE SEQUENCE</scope>
    <source>
        <strain evidence="1">LC</strain>
    </source>
</reference>
<dbReference type="OrthoDB" id="8251209at2759"/>
<evidence type="ECO:0000313" key="2">
    <source>
        <dbReference type="Proteomes" id="UP000748531"/>
    </source>
</evidence>
<organism evidence="1 2">
    <name type="scientific">Paragonimus heterotremus</name>
    <dbReference type="NCBI Taxonomy" id="100268"/>
    <lineage>
        <taxon>Eukaryota</taxon>
        <taxon>Metazoa</taxon>
        <taxon>Spiralia</taxon>
        <taxon>Lophotrochozoa</taxon>
        <taxon>Platyhelminthes</taxon>
        <taxon>Trematoda</taxon>
        <taxon>Digenea</taxon>
        <taxon>Plagiorchiida</taxon>
        <taxon>Troglotremata</taxon>
        <taxon>Troglotrematidae</taxon>
        <taxon>Paragonimus</taxon>
    </lineage>
</organism>
<gene>
    <name evidence="1" type="ORF">PHET_09514</name>
</gene>
<name>A0A8J4TAS7_9TREM</name>
<keyword evidence="2" id="KW-1185">Reference proteome</keyword>
<dbReference type="Proteomes" id="UP000748531">
    <property type="component" value="Unassembled WGS sequence"/>
</dbReference>
<evidence type="ECO:0000313" key="1">
    <source>
        <dbReference type="EMBL" id="KAF5397574.1"/>
    </source>
</evidence>
<comment type="caution">
    <text evidence="1">The sequence shown here is derived from an EMBL/GenBank/DDBJ whole genome shotgun (WGS) entry which is preliminary data.</text>
</comment>
<dbReference type="EMBL" id="LUCH01006083">
    <property type="protein sequence ID" value="KAF5397574.1"/>
    <property type="molecule type" value="Genomic_DNA"/>
</dbReference>